<keyword evidence="1" id="KW-1133">Transmembrane helix</keyword>
<feature type="transmembrane region" description="Helical" evidence="1">
    <location>
        <begin position="7"/>
        <end position="28"/>
    </location>
</feature>
<feature type="transmembrane region" description="Helical" evidence="1">
    <location>
        <begin position="81"/>
        <end position="99"/>
    </location>
</feature>
<evidence type="ECO:0008006" key="4">
    <source>
        <dbReference type="Google" id="ProtNLM"/>
    </source>
</evidence>
<keyword evidence="1" id="KW-0472">Membrane</keyword>
<evidence type="ECO:0000313" key="2">
    <source>
        <dbReference type="EMBL" id="MFD0861093.1"/>
    </source>
</evidence>
<proteinExistence type="predicted"/>
<reference evidence="3" key="1">
    <citation type="journal article" date="2019" name="Int. J. Syst. Evol. Microbiol.">
        <title>The Global Catalogue of Microorganisms (GCM) 10K type strain sequencing project: providing services to taxonomists for standard genome sequencing and annotation.</title>
        <authorList>
            <consortium name="The Broad Institute Genomics Platform"/>
            <consortium name="The Broad Institute Genome Sequencing Center for Infectious Disease"/>
            <person name="Wu L."/>
            <person name="Ma J."/>
        </authorList>
    </citation>
    <scope>NUCLEOTIDE SEQUENCE [LARGE SCALE GENOMIC DNA]</scope>
    <source>
        <strain evidence="3">CCUG 62952</strain>
    </source>
</reference>
<feature type="transmembrane region" description="Helical" evidence="1">
    <location>
        <begin position="155"/>
        <end position="174"/>
    </location>
</feature>
<protein>
    <recommendedName>
        <fullName evidence="4">Transmembrane protein</fullName>
    </recommendedName>
</protein>
<name>A0ABW3CWV8_9FLAO</name>
<feature type="transmembrane region" description="Helical" evidence="1">
    <location>
        <begin position="181"/>
        <end position="200"/>
    </location>
</feature>
<keyword evidence="3" id="KW-1185">Reference proteome</keyword>
<comment type="caution">
    <text evidence="2">The sequence shown here is derived from an EMBL/GenBank/DDBJ whole genome shotgun (WGS) entry which is preliminary data.</text>
</comment>
<feature type="transmembrane region" description="Helical" evidence="1">
    <location>
        <begin position="105"/>
        <end position="124"/>
    </location>
</feature>
<organism evidence="2 3">
    <name type="scientific">Sungkyunkwania multivorans</name>
    <dbReference type="NCBI Taxonomy" id="1173618"/>
    <lineage>
        <taxon>Bacteria</taxon>
        <taxon>Pseudomonadati</taxon>
        <taxon>Bacteroidota</taxon>
        <taxon>Flavobacteriia</taxon>
        <taxon>Flavobacteriales</taxon>
        <taxon>Flavobacteriaceae</taxon>
        <taxon>Sungkyunkwania</taxon>
    </lineage>
</organism>
<accession>A0ABW3CWV8</accession>
<dbReference type="RefSeq" id="WP_386403462.1">
    <property type="nucleotide sequence ID" value="NZ_JBHTJH010000003.1"/>
</dbReference>
<evidence type="ECO:0000256" key="1">
    <source>
        <dbReference type="SAM" id="Phobius"/>
    </source>
</evidence>
<dbReference type="EMBL" id="JBHTJH010000003">
    <property type="protein sequence ID" value="MFD0861093.1"/>
    <property type="molecule type" value="Genomic_DNA"/>
</dbReference>
<feature type="transmembrane region" description="Helical" evidence="1">
    <location>
        <begin position="40"/>
        <end position="60"/>
    </location>
</feature>
<sequence>MSVLLRFLSYLFHPIFIPLMGTALYFIVSPRNFTLPLIKGVLLQIVILSICIPFVFFFLLKNMGLIRSIFLRDVQERKIPVLANMILMLMIIYRVIPSVFSPPLFYFFVGIIITMSITYLFILFRFKASMHMMGIGGLVVFLIGLSLHYQINISLMIACFVLASGAVATSRLYLRAHTKTELVIGLLIGTIPQLATFIFWL</sequence>
<dbReference type="Proteomes" id="UP001596978">
    <property type="component" value="Unassembled WGS sequence"/>
</dbReference>
<gene>
    <name evidence="2" type="ORF">ACFQ1M_02640</name>
</gene>
<evidence type="ECO:0000313" key="3">
    <source>
        <dbReference type="Proteomes" id="UP001596978"/>
    </source>
</evidence>
<feature type="transmembrane region" description="Helical" evidence="1">
    <location>
        <begin position="131"/>
        <end position="149"/>
    </location>
</feature>
<keyword evidence="1" id="KW-0812">Transmembrane</keyword>